<name>A0A518JN96_9BACT</name>
<dbReference type="KEGG" id="rcf:Poly24_07160"/>
<dbReference type="Proteomes" id="UP000315082">
    <property type="component" value="Chromosome"/>
</dbReference>
<gene>
    <name evidence="2" type="ORF">Poly24_07160</name>
</gene>
<keyword evidence="3" id="KW-1185">Reference proteome</keyword>
<reference evidence="2 3" key="1">
    <citation type="submission" date="2019-02" db="EMBL/GenBank/DDBJ databases">
        <title>Deep-cultivation of Planctomycetes and their phenomic and genomic characterization uncovers novel biology.</title>
        <authorList>
            <person name="Wiegand S."/>
            <person name="Jogler M."/>
            <person name="Boedeker C."/>
            <person name="Pinto D."/>
            <person name="Vollmers J."/>
            <person name="Rivas-Marin E."/>
            <person name="Kohn T."/>
            <person name="Peeters S.H."/>
            <person name="Heuer A."/>
            <person name="Rast P."/>
            <person name="Oberbeckmann S."/>
            <person name="Bunk B."/>
            <person name="Jeske O."/>
            <person name="Meyerdierks A."/>
            <person name="Storesund J.E."/>
            <person name="Kallscheuer N."/>
            <person name="Luecker S."/>
            <person name="Lage O.M."/>
            <person name="Pohl T."/>
            <person name="Merkel B.J."/>
            <person name="Hornburger P."/>
            <person name="Mueller R.-W."/>
            <person name="Bruemmer F."/>
            <person name="Labrenz M."/>
            <person name="Spormann A.M."/>
            <person name="Op den Camp H."/>
            <person name="Overmann J."/>
            <person name="Amann R."/>
            <person name="Jetten M.S.M."/>
            <person name="Mascher T."/>
            <person name="Medema M.H."/>
            <person name="Devos D.P."/>
            <person name="Kaster A.-K."/>
            <person name="Ovreas L."/>
            <person name="Rohde M."/>
            <person name="Galperin M.Y."/>
            <person name="Jogler C."/>
        </authorList>
    </citation>
    <scope>NUCLEOTIDE SEQUENCE [LARGE SCALE GENOMIC DNA]</scope>
    <source>
        <strain evidence="2 3">Poly24</strain>
    </source>
</reference>
<evidence type="ECO:0000313" key="2">
    <source>
        <dbReference type="EMBL" id="QDV67025.1"/>
    </source>
</evidence>
<evidence type="ECO:0000313" key="3">
    <source>
        <dbReference type="Proteomes" id="UP000315082"/>
    </source>
</evidence>
<dbReference type="RefSeq" id="WP_145090485.1">
    <property type="nucleotide sequence ID" value="NZ_CP036348.1"/>
</dbReference>
<dbReference type="AlphaFoldDB" id="A0A518JN96"/>
<sequence length="242" mass="26580">MDSGSPKVVFSSVEMDPDQLQSHPLRVSGIVSLLLGLISAVALAGPYMWVVPILAIAAALIALRPSKLPYAGKTLAMAGLGLGLFFGSWAVASHNAADQLHLQTAKGFAVDWLNCFQTGQAEFCFEMMLPERDRHYKHVDLAKYYANQPAPGGEQDLPTSGPVFSDFIAQPLVKSLLNADKKPQWEFVRIDSTMRTTGLRRWTLQFEDAAGVIAEPVLVRLVAKETHDGQIHWEIKDIARPE</sequence>
<keyword evidence="1" id="KW-0472">Membrane</keyword>
<keyword evidence="1" id="KW-1133">Transmembrane helix</keyword>
<keyword evidence="1" id="KW-0812">Transmembrane</keyword>
<dbReference type="EMBL" id="CP036348">
    <property type="protein sequence ID" value="QDV67025.1"/>
    <property type="molecule type" value="Genomic_DNA"/>
</dbReference>
<protein>
    <submittedName>
        <fullName evidence="2">Uncharacterized protein</fullName>
    </submittedName>
</protein>
<evidence type="ECO:0000256" key="1">
    <source>
        <dbReference type="SAM" id="Phobius"/>
    </source>
</evidence>
<proteinExistence type="predicted"/>
<feature type="transmembrane region" description="Helical" evidence="1">
    <location>
        <begin position="75"/>
        <end position="92"/>
    </location>
</feature>
<organism evidence="2 3">
    <name type="scientific">Rosistilla carotiformis</name>
    <dbReference type="NCBI Taxonomy" id="2528017"/>
    <lineage>
        <taxon>Bacteria</taxon>
        <taxon>Pseudomonadati</taxon>
        <taxon>Planctomycetota</taxon>
        <taxon>Planctomycetia</taxon>
        <taxon>Pirellulales</taxon>
        <taxon>Pirellulaceae</taxon>
        <taxon>Rosistilla</taxon>
    </lineage>
</organism>
<accession>A0A518JN96</accession>
<dbReference type="OrthoDB" id="277133at2"/>
<feature type="transmembrane region" description="Helical" evidence="1">
    <location>
        <begin position="30"/>
        <end position="63"/>
    </location>
</feature>